<gene>
    <name evidence="1" type="ORF">I303_06245</name>
    <name evidence="2" type="ORF">I303_106226</name>
</gene>
<keyword evidence="3" id="KW-1185">Reference proteome</keyword>
<dbReference type="GeneID" id="28969944"/>
<dbReference type="EMBL" id="KI894033">
    <property type="protein sequence ID" value="OBR83958.1"/>
    <property type="molecule type" value="Genomic_DNA"/>
</dbReference>
<dbReference type="EMBL" id="CP144536">
    <property type="protein sequence ID" value="WWC63621.1"/>
    <property type="molecule type" value="Genomic_DNA"/>
</dbReference>
<evidence type="ECO:0000313" key="3">
    <source>
        <dbReference type="Proteomes" id="UP000078595"/>
    </source>
</evidence>
<name>A0A1A6A1M0_9TREE</name>
<evidence type="ECO:0000313" key="1">
    <source>
        <dbReference type="EMBL" id="OBR83958.1"/>
    </source>
</evidence>
<dbReference type="RefSeq" id="XP_018261800.1">
    <property type="nucleotide sequence ID" value="XM_018409527.1"/>
</dbReference>
<dbReference type="AlphaFoldDB" id="A0A1A6A1M0"/>
<dbReference type="VEuPathDB" id="FungiDB:I303_06245"/>
<reference evidence="2" key="2">
    <citation type="submission" date="2013-07" db="EMBL/GenBank/DDBJ databases">
        <authorList>
            <consortium name="The Broad Institute Genome Sequencing Platform"/>
            <person name="Cuomo C."/>
            <person name="Litvintseva A."/>
            <person name="Chen Y."/>
            <person name="Heitman J."/>
            <person name="Sun S."/>
            <person name="Springer D."/>
            <person name="Dromer F."/>
            <person name="Young S.K."/>
            <person name="Zeng Q."/>
            <person name="Gargeya S."/>
            <person name="Fitzgerald M."/>
            <person name="Abouelleil A."/>
            <person name="Alvarado L."/>
            <person name="Berlin A.M."/>
            <person name="Chapman S.B."/>
            <person name="Dewar J."/>
            <person name="Goldberg J."/>
            <person name="Griggs A."/>
            <person name="Gujja S."/>
            <person name="Hansen M."/>
            <person name="Howarth C."/>
            <person name="Imamovic A."/>
            <person name="Larimer J."/>
            <person name="McCowan C."/>
            <person name="Murphy C."/>
            <person name="Pearson M."/>
            <person name="Priest M."/>
            <person name="Roberts A."/>
            <person name="Saif S."/>
            <person name="Shea T."/>
            <person name="Sykes S."/>
            <person name="Wortman J."/>
            <person name="Nusbaum C."/>
            <person name="Birren B."/>
        </authorList>
    </citation>
    <scope>NUCLEOTIDE SEQUENCE</scope>
    <source>
        <strain evidence="2">CBS 10117</strain>
    </source>
</reference>
<reference evidence="1" key="1">
    <citation type="submission" date="2013-07" db="EMBL/GenBank/DDBJ databases">
        <title>The Genome Sequence of Cryptococcus dejecticola CBS10117.</title>
        <authorList>
            <consortium name="The Broad Institute Genome Sequencing Platform"/>
            <person name="Cuomo C."/>
            <person name="Litvintseva A."/>
            <person name="Chen Y."/>
            <person name="Heitman J."/>
            <person name="Sun S."/>
            <person name="Springer D."/>
            <person name="Dromer F."/>
            <person name="Young S.K."/>
            <person name="Zeng Q."/>
            <person name="Gargeya S."/>
            <person name="Fitzgerald M."/>
            <person name="Abouelleil A."/>
            <person name="Alvarado L."/>
            <person name="Berlin A.M."/>
            <person name="Chapman S.B."/>
            <person name="Dewar J."/>
            <person name="Goldberg J."/>
            <person name="Griggs A."/>
            <person name="Gujja S."/>
            <person name="Hansen M."/>
            <person name="Howarth C."/>
            <person name="Imamovic A."/>
            <person name="Larimer J."/>
            <person name="McCowan C."/>
            <person name="Murphy C."/>
            <person name="Pearson M."/>
            <person name="Priest M."/>
            <person name="Roberts A."/>
            <person name="Saif S."/>
            <person name="Shea T."/>
            <person name="Sykes S."/>
            <person name="Wortman J."/>
            <person name="Nusbaum C."/>
            <person name="Birren B."/>
        </authorList>
    </citation>
    <scope>NUCLEOTIDE SEQUENCE [LARGE SCALE GENOMIC DNA]</scope>
    <source>
        <strain evidence="1">CBS 10117</strain>
    </source>
</reference>
<proteinExistence type="predicted"/>
<sequence length="110" mass="12426">MPADPERTASEPLNHLQALPAVELRTAHQQWFSSLTVLMDQLNQARSFAMDFDMGGTSMETSDVEPLEAKIQQTKEEICKLESEMRRRSRGGWPLWSSTSVEKIAKTSCL</sequence>
<reference evidence="2" key="3">
    <citation type="submission" date="2024-02" db="EMBL/GenBank/DDBJ databases">
        <title>Comparative genomics of Cryptococcus and Kwoniella reveals pathogenesis evolution and contrasting modes of karyotype evolution via chromosome fusion or intercentromeric recombination.</title>
        <authorList>
            <person name="Coelho M.A."/>
            <person name="David-Palma M."/>
            <person name="Shea T."/>
            <person name="Bowers K."/>
            <person name="McGinley-Smith S."/>
            <person name="Mohammad A.W."/>
            <person name="Gnirke A."/>
            <person name="Yurkov A.M."/>
            <person name="Nowrousian M."/>
            <person name="Sun S."/>
            <person name="Cuomo C.A."/>
            <person name="Heitman J."/>
        </authorList>
    </citation>
    <scope>NUCLEOTIDE SEQUENCE</scope>
    <source>
        <strain evidence="2">CBS 10117</strain>
    </source>
</reference>
<accession>A0A1A6A1M0</accession>
<dbReference type="KEGG" id="kdj:28969944"/>
<dbReference type="Proteomes" id="UP000078595">
    <property type="component" value="Chromosome 7"/>
</dbReference>
<evidence type="ECO:0000313" key="2">
    <source>
        <dbReference type="EMBL" id="WWC63621.1"/>
    </source>
</evidence>
<dbReference type="OrthoDB" id="2570279at2759"/>
<protein>
    <submittedName>
        <fullName evidence="1">Uncharacterized protein</fullName>
    </submittedName>
</protein>
<organism evidence="1">
    <name type="scientific">Kwoniella dejecticola CBS 10117</name>
    <dbReference type="NCBI Taxonomy" id="1296121"/>
    <lineage>
        <taxon>Eukaryota</taxon>
        <taxon>Fungi</taxon>
        <taxon>Dikarya</taxon>
        <taxon>Basidiomycota</taxon>
        <taxon>Agaricomycotina</taxon>
        <taxon>Tremellomycetes</taxon>
        <taxon>Tremellales</taxon>
        <taxon>Cryptococcaceae</taxon>
        <taxon>Kwoniella</taxon>
    </lineage>
</organism>